<dbReference type="OrthoDB" id="1121837at2"/>
<dbReference type="InterPro" id="IPR025563">
    <property type="entry name" value="DUF4286"/>
</dbReference>
<accession>A0A0B8T598</accession>
<keyword evidence="2" id="KW-1185">Reference proteome</keyword>
<dbReference type="Pfam" id="PF14114">
    <property type="entry name" value="DUF4286"/>
    <property type="match status" value="1"/>
</dbReference>
<dbReference type="AlphaFoldDB" id="A0A0B8T598"/>
<evidence type="ECO:0008006" key="3">
    <source>
        <dbReference type="Google" id="ProtNLM"/>
    </source>
</evidence>
<proteinExistence type="predicted"/>
<sequence length="96" mass="11051">MILYNISIIIEDSSHDDLFLWMKSHLKTLSIETSLLKMLDSPHEGTTYCIQIRASDHSTLEEYQAAILPALSEYIASTHHEKAFLFDSKMEYLSLD</sequence>
<evidence type="ECO:0000313" key="1">
    <source>
        <dbReference type="EMBL" id="KGE15638.1"/>
    </source>
</evidence>
<dbReference type="Proteomes" id="UP000031802">
    <property type="component" value="Unassembled WGS sequence"/>
</dbReference>
<reference evidence="1 2" key="2">
    <citation type="journal article" date="2015" name="PLoS ONE">
        <title>Whole-Genome Optical Mapping and Finished Genome Sequence of Sphingobacterium deserti sp. nov., a New Species Isolated from the Western Desert of China.</title>
        <authorList>
            <person name="Teng C."/>
            <person name="Zhou Z."/>
            <person name="Molnar I."/>
            <person name="Li X."/>
            <person name="Tang R."/>
            <person name="Chen M."/>
            <person name="Wang L."/>
            <person name="Su S."/>
            <person name="Zhang W."/>
            <person name="Lin M."/>
        </authorList>
    </citation>
    <scope>NUCLEOTIDE SEQUENCE [LARGE SCALE GENOMIC DNA]</scope>
    <source>
        <strain evidence="2">ACCC05744</strain>
    </source>
</reference>
<dbReference type="EMBL" id="JJMU01000009">
    <property type="protein sequence ID" value="KGE15638.1"/>
    <property type="molecule type" value="Genomic_DNA"/>
</dbReference>
<reference evidence="2" key="1">
    <citation type="submission" date="2014-04" db="EMBL/GenBank/DDBJ databases">
        <title>Whole-Genome optical mapping and complete genome sequence of Sphingobacterium deserti sp. nov., a new spaces isolated from desert in the west of China.</title>
        <authorList>
            <person name="Teng C."/>
            <person name="Zhou Z."/>
            <person name="Li X."/>
            <person name="Chen M."/>
            <person name="Lin M."/>
            <person name="Wang L."/>
            <person name="Su S."/>
            <person name="Zhang C."/>
            <person name="Zhang W."/>
        </authorList>
    </citation>
    <scope>NUCLEOTIDE SEQUENCE [LARGE SCALE GENOMIC DNA]</scope>
    <source>
        <strain evidence="2">ACCC05744</strain>
    </source>
</reference>
<evidence type="ECO:0000313" key="2">
    <source>
        <dbReference type="Proteomes" id="UP000031802"/>
    </source>
</evidence>
<dbReference type="RefSeq" id="WP_037495132.1">
    <property type="nucleotide sequence ID" value="NZ_JJMU01000009.1"/>
</dbReference>
<protein>
    <recommendedName>
        <fullName evidence="3">DUF4286 domain-containing protein</fullName>
    </recommendedName>
</protein>
<name>A0A0B8T598_9SPHI</name>
<organism evidence="1 2">
    <name type="scientific">Sphingobacterium deserti</name>
    <dbReference type="NCBI Taxonomy" id="1229276"/>
    <lineage>
        <taxon>Bacteria</taxon>
        <taxon>Pseudomonadati</taxon>
        <taxon>Bacteroidota</taxon>
        <taxon>Sphingobacteriia</taxon>
        <taxon>Sphingobacteriales</taxon>
        <taxon>Sphingobacteriaceae</taxon>
        <taxon>Sphingobacterium</taxon>
    </lineage>
</organism>
<gene>
    <name evidence="1" type="ORF">DI53_0560</name>
</gene>
<dbReference type="STRING" id="1229276.DI53_0560"/>
<comment type="caution">
    <text evidence="1">The sequence shown here is derived from an EMBL/GenBank/DDBJ whole genome shotgun (WGS) entry which is preliminary data.</text>
</comment>